<feature type="transmembrane region" description="Helical" evidence="9">
    <location>
        <begin position="53"/>
        <end position="72"/>
    </location>
</feature>
<keyword evidence="13" id="KW-1185">Reference proteome</keyword>
<dbReference type="InterPro" id="IPR055558">
    <property type="entry name" value="DUF7134"/>
</dbReference>
<evidence type="ECO:0000256" key="2">
    <source>
        <dbReference type="ARBA" id="ARBA00012438"/>
    </source>
</evidence>
<feature type="transmembrane region" description="Helical" evidence="9">
    <location>
        <begin position="79"/>
        <end position="107"/>
    </location>
</feature>
<evidence type="ECO:0000256" key="8">
    <source>
        <dbReference type="ARBA" id="ARBA00023012"/>
    </source>
</evidence>
<sequence length="362" mass="37961">MQRRMRVPWADAVIAMVLAIGALVSTVMDAAAAHPLADIIAVLVAGSVALRTVAPWAMAIVASLGVVAISLLPDPSTPLWAFVTSLVVAFSLASRLTGWQMFAALGMLLVAEYVIQVRTSTSTVEMLLTPPVLVAAPAVAGWLLARSRAQAQRLRTLSAELAASRSHVAALSADAERMRITRDLHDALGHTLSSIAVQAGAAGSLLEEEHPARAPVERIRLAAHDGLDDVRHVLSAQRPADDGLTRVAELALHSGAELTVTGARQVVAGDPGDACFRIVQEALTNARRHAPGAPVRVLVDHRPGELVLEIVNGGPIGTVRPDGRGLIGMRQRALACGGRVEASPAGDGWCVRVWMPLPEAAT</sequence>
<evidence type="ECO:0000256" key="9">
    <source>
        <dbReference type="SAM" id="Phobius"/>
    </source>
</evidence>
<reference evidence="12 13" key="1">
    <citation type="submission" date="2023-03" db="EMBL/GenBank/DDBJ databases">
        <title>Genome sequence of Microbacterium sp. KACC 23027.</title>
        <authorList>
            <person name="Kim S."/>
            <person name="Heo J."/>
            <person name="Kwon S.-W."/>
        </authorList>
    </citation>
    <scope>NUCLEOTIDE SEQUENCE [LARGE SCALE GENOMIC DNA]</scope>
    <source>
        <strain evidence="12 13">KACC 23027</strain>
    </source>
</reference>
<keyword evidence="9" id="KW-0472">Membrane</keyword>
<dbReference type="Pfam" id="PF23539">
    <property type="entry name" value="DUF7134"/>
    <property type="match status" value="1"/>
</dbReference>
<dbReference type="PANTHER" id="PTHR24421">
    <property type="entry name" value="NITRATE/NITRITE SENSOR PROTEIN NARX-RELATED"/>
    <property type="match status" value="1"/>
</dbReference>
<evidence type="ECO:0000313" key="12">
    <source>
        <dbReference type="EMBL" id="WEG08524.1"/>
    </source>
</evidence>
<feature type="domain" description="Signal transduction histidine kinase subgroup 3 dimerisation and phosphoacceptor" evidence="10">
    <location>
        <begin position="176"/>
        <end position="241"/>
    </location>
</feature>
<dbReference type="Gene3D" id="1.20.5.1930">
    <property type="match status" value="1"/>
</dbReference>
<evidence type="ECO:0000256" key="7">
    <source>
        <dbReference type="ARBA" id="ARBA00022840"/>
    </source>
</evidence>
<dbReference type="RefSeq" id="WP_275277852.1">
    <property type="nucleotide sequence ID" value="NZ_CP119108.1"/>
</dbReference>
<keyword evidence="9" id="KW-1133">Transmembrane helix</keyword>
<keyword evidence="6 12" id="KW-0418">Kinase</keyword>
<keyword evidence="7" id="KW-0067">ATP-binding</keyword>
<comment type="catalytic activity">
    <reaction evidence="1">
        <text>ATP + protein L-histidine = ADP + protein N-phospho-L-histidine.</text>
        <dbReference type="EC" id="2.7.13.3"/>
    </reaction>
</comment>
<dbReference type="EC" id="2.7.13.3" evidence="2"/>
<evidence type="ECO:0000256" key="3">
    <source>
        <dbReference type="ARBA" id="ARBA00022553"/>
    </source>
</evidence>
<dbReference type="SUPFAM" id="SSF55874">
    <property type="entry name" value="ATPase domain of HSP90 chaperone/DNA topoisomerase II/histidine kinase"/>
    <property type="match status" value="1"/>
</dbReference>
<evidence type="ECO:0000259" key="11">
    <source>
        <dbReference type="Pfam" id="PF23539"/>
    </source>
</evidence>
<dbReference type="GO" id="GO:0016301">
    <property type="term" value="F:kinase activity"/>
    <property type="evidence" value="ECO:0007669"/>
    <property type="project" value="UniProtKB-KW"/>
</dbReference>
<evidence type="ECO:0000256" key="5">
    <source>
        <dbReference type="ARBA" id="ARBA00022741"/>
    </source>
</evidence>
<gene>
    <name evidence="12" type="ORF">PU630_14950</name>
</gene>
<keyword evidence="4" id="KW-0808">Transferase</keyword>
<keyword evidence="5" id="KW-0547">Nucleotide-binding</keyword>
<feature type="transmembrane region" description="Helical" evidence="9">
    <location>
        <begin position="12"/>
        <end position="33"/>
    </location>
</feature>
<evidence type="ECO:0000256" key="6">
    <source>
        <dbReference type="ARBA" id="ARBA00022777"/>
    </source>
</evidence>
<evidence type="ECO:0000256" key="4">
    <source>
        <dbReference type="ARBA" id="ARBA00022679"/>
    </source>
</evidence>
<dbReference type="InterPro" id="IPR011712">
    <property type="entry name" value="Sig_transdc_His_kin_sub3_dim/P"/>
</dbReference>
<keyword evidence="8" id="KW-0902">Two-component regulatory system</keyword>
<dbReference type="PANTHER" id="PTHR24421:SF10">
    <property type="entry name" value="NITRATE_NITRITE SENSOR PROTEIN NARQ"/>
    <property type="match status" value="1"/>
</dbReference>
<organism evidence="12 13">
    <name type="scientific">Microbacterium horticulturae</name>
    <dbReference type="NCBI Taxonomy" id="3028316"/>
    <lineage>
        <taxon>Bacteria</taxon>
        <taxon>Bacillati</taxon>
        <taxon>Actinomycetota</taxon>
        <taxon>Actinomycetes</taxon>
        <taxon>Micrococcales</taxon>
        <taxon>Microbacteriaceae</taxon>
        <taxon>Microbacterium</taxon>
    </lineage>
</organism>
<dbReference type="Gene3D" id="3.30.565.10">
    <property type="entry name" value="Histidine kinase-like ATPase, C-terminal domain"/>
    <property type="match status" value="1"/>
</dbReference>
<evidence type="ECO:0000313" key="13">
    <source>
        <dbReference type="Proteomes" id="UP001214553"/>
    </source>
</evidence>
<keyword evidence="9" id="KW-0812">Transmembrane</keyword>
<dbReference type="InterPro" id="IPR036890">
    <property type="entry name" value="HATPase_C_sf"/>
</dbReference>
<dbReference type="CDD" id="cd16917">
    <property type="entry name" value="HATPase_UhpB-NarQ-NarX-like"/>
    <property type="match status" value="1"/>
</dbReference>
<dbReference type="EMBL" id="CP119108">
    <property type="protein sequence ID" value="WEG08524.1"/>
    <property type="molecule type" value="Genomic_DNA"/>
</dbReference>
<evidence type="ECO:0000259" key="10">
    <source>
        <dbReference type="Pfam" id="PF07730"/>
    </source>
</evidence>
<dbReference type="Proteomes" id="UP001214553">
    <property type="component" value="Chromosome"/>
</dbReference>
<dbReference type="InterPro" id="IPR050482">
    <property type="entry name" value="Sensor_HK_TwoCompSys"/>
</dbReference>
<feature type="domain" description="DUF7134" evidence="11">
    <location>
        <begin position="4"/>
        <end position="148"/>
    </location>
</feature>
<accession>A0ABY8BWI0</accession>
<protein>
    <recommendedName>
        <fullName evidence="2">histidine kinase</fullName>
        <ecNumber evidence="2">2.7.13.3</ecNumber>
    </recommendedName>
</protein>
<name>A0ABY8BWI0_9MICO</name>
<evidence type="ECO:0000256" key="1">
    <source>
        <dbReference type="ARBA" id="ARBA00000085"/>
    </source>
</evidence>
<feature type="transmembrane region" description="Helical" evidence="9">
    <location>
        <begin position="127"/>
        <end position="145"/>
    </location>
</feature>
<dbReference type="Pfam" id="PF07730">
    <property type="entry name" value="HisKA_3"/>
    <property type="match status" value="1"/>
</dbReference>
<keyword evidence="3" id="KW-0597">Phosphoprotein</keyword>
<proteinExistence type="predicted"/>